<keyword evidence="2" id="KW-1185">Reference proteome</keyword>
<evidence type="ECO:0000313" key="1">
    <source>
        <dbReference type="EMBL" id="GFQ76154.1"/>
    </source>
</evidence>
<dbReference type="EMBL" id="BMAO01011757">
    <property type="protein sequence ID" value="GFQ76154.1"/>
    <property type="molecule type" value="Genomic_DNA"/>
</dbReference>
<gene>
    <name evidence="1" type="ORF">TNCT_244221</name>
</gene>
<evidence type="ECO:0000313" key="2">
    <source>
        <dbReference type="Proteomes" id="UP000887116"/>
    </source>
</evidence>
<protein>
    <submittedName>
        <fullName evidence="1">Uncharacterized protein</fullName>
    </submittedName>
</protein>
<dbReference type="AlphaFoldDB" id="A0A8X6FDQ2"/>
<dbReference type="Proteomes" id="UP000887116">
    <property type="component" value="Unassembled WGS sequence"/>
</dbReference>
<reference evidence="1" key="1">
    <citation type="submission" date="2020-07" db="EMBL/GenBank/DDBJ databases">
        <title>Multicomponent nature underlies the extraordinary mechanical properties of spider dragline silk.</title>
        <authorList>
            <person name="Kono N."/>
            <person name="Nakamura H."/>
            <person name="Mori M."/>
            <person name="Yoshida Y."/>
            <person name="Ohtoshi R."/>
            <person name="Malay A.D."/>
            <person name="Moran D.A.P."/>
            <person name="Tomita M."/>
            <person name="Numata K."/>
            <person name="Arakawa K."/>
        </authorList>
    </citation>
    <scope>NUCLEOTIDE SEQUENCE</scope>
</reference>
<proteinExistence type="predicted"/>
<comment type="caution">
    <text evidence="1">The sequence shown here is derived from an EMBL/GenBank/DDBJ whole genome shotgun (WGS) entry which is preliminary data.</text>
</comment>
<sequence>MNERWTLKLLEYDIIPIYRYQSSNVALLGRSRRENVELGYMSKDPIYDQTSCIAIRNGIVNTITNPPFERQDEQSREEESDDDALLLKLARREETDILQDLRKGLTETNNDSLIENFDSKAIFYHMEKLMHQVPWKSSD</sequence>
<name>A0A8X6FDQ2_TRICU</name>
<organism evidence="1 2">
    <name type="scientific">Trichonephila clavata</name>
    <name type="common">Joro spider</name>
    <name type="synonym">Nephila clavata</name>
    <dbReference type="NCBI Taxonomy" id="2740835"/>
    <lineage>
        <taxon>Eukaryota</taxon>
        <taxon>Metazoa</taxon>
        <taxon>Ecdysozoa</taxon>
        <taxon>Arthropoda</taxon>
        <taxon>Chelicerata</taxon>
        <taxon>Arachnida</taxon>
        <taxon>Araneae</taxon>
        <taxon>Araneomorphae</taxon>
        <taxon>Entelegynae</taxon>
        <taxon>Araneoidea</taxon>
        <taxon>Nephilidae</taxon>
        <taxon>Trichonephila</taxon>
    </lineage>
</organism>
<accession>A0A8X6FDQ2</accession>